<evidence type="ECO:0000256" key="4">
    <source>
        <dbReference type="ARBA" id="ARBA00022490"/>
    </source>
</evidence>
<keyword evidence="7 10" id="KW-0560">Oxidoreductase</keyword>
<accession>A0A7I8IW78</accession>
<dbReference type="PANTHER" id="PTHR47990">
    <property type="entry name" value="2-OXOGLUTARATE (2OG) AND FE(II)-DEPENDENT OXYGENASE SUPERFAMILY PROTEIN-RELATED"/>
    <property type="match status" value="1"/>
</dbReference>
<evidence type="ECO:0000259" key="11">
    <source>
        <dbReference type="PROSITE" id="PS51471"/>
    </source>
</evidence>
<keyword evidence="6" id="KW-0223">Dioxygenase</keyword>
<name>A0A7I8IW78_SPIIN</name>
<evidence type="ECO:0000256" key="9">
    <source>
        <dbReference type="ARBA" id="ARBA00050708"/>
    </source>
</evidence>
<keyword evidence="13" id="KW-1185">Reference proteome</keyword>
<organism evidence="12">
    <name type="scientific">Spirodela intermedia</name>
    <name type="common">Intermediate duckweed</name>
    <dbReference type="NCBI Taxonomy" id="51605"/>
    <lineage>
        <taxon>Eukaryota</taxon>
        <taxon>Viridiplantae</taxon>
        <taxon>Streptophyta</taxon>
        <taxon>Embryophyta</taxon>
        <taxon>Tracheophyta</taxon>
        <taxon>Spermatophyta</taxon>
        <taxon>Magnoliopsida</taxon>
        <taxon>Liliopsida</taxon>
        <taxon>Araceae</taxon>
        <taxon>Lemnoideae</taxon>
        <taxon>Spirodela</taxon>
    </lineage>
</organism>
<evidence type="ECO:0000256" key="5">
    <source>
        <dbReference type="ARBA" id="ARBA00022723"/>
    </source>
</evidence>
<dbReference type="InterPro" id="IPR005123">
    <property type="entry name" value="Oxoglu/Fe-dep_dioxygenase_dom"/>
</dbReference>
<keyword evidence="5 10" id="KW-0479">Metal-binding</keyword>
<dbReference type="InterPro" id="IPR026992">
    <property type="entry name" value="DIOX_N"/>
</dbReference>
<dbReference type="Pfam" id="PF03171">
    <property type="entry name" value="2OG-FeII_Oxy"/>
    <property type="match status" value="1"/>
</dbReference>
<dbReference type="Proteomes" id="UP001189122">
    <property type="component" value="Unassembled WGS sequence"/>
</dbReference>
<evidence type="ECO:0000256" key="8">
    <source>
        <dbReference type="ARBA" id="ARBA00023004"/>
    </source>
</evidence>
<evidence type="ECO:0000313" key="12">
    <source>
        <dbReference type="EMBL" id="CAA2621714.1"/>
    </source>
</evidence>
<dbReference type="Pfam" id="PF14226">
    <property type="entry name" value="DIOX_N"/>
    <property type="match status" value="1"/>
</dbReference>
<keyword evidence="8 10" id="KW-0408">Iron</keyword>
<dbReference type="SUPFAM" id="SSF51197">
    <property type="entry name" value="Clavaminate synthase-like"/>
    <property type="match status" value="1"/>
</dbReference>
<comment type="similarity">
    <text evidence="3 10">Belongs to the iron/ascorbate-dependent oxidoreductase family.</text>
</comment>
<evidence type="ECO:0000256" key="1">
    <source>
        <dbReference type="ARBA" id="ARBA00001961"/>
    </source>
</evidence>
<dbReference type="AlphaFoldDB" id="A0A7I8IW78"/>
<keyword evidence="4" id="KW-0963">Cytoplasm</keyword>
<comment type="subcellular location">
    <subcellularLocation>
        <location evidence="2">Cytoplasm</location>
    </subcellularLocation>
</comment>
<sequence length="354" mass="39775">MSRAILYNILVQFWIRCKVLVSITVVGSPAFSHPLLDISPLLDKCDDLNMDKDQRVREVVTLLDQACKEAGFFYVKGHRISDSLIKKARDVTRNFFDLPFEEKVKIKLSSATGFRGYQRLAENITEGRPDNHEAIDYYREVTAGMYGSLGKTMEGTNPWPEYPSDFRQLMEEYVSQLKDLSRNIMRGIALALGGPADAFEGERAGYPFWVMRLIGYPGSSQAEDEMQDNVIGCGAHTDYGLLTLVNQDSEITALQVKNKSGEWIDVLPVEGTFVCNIGDMLKILSNGIYQPTLHRVINTSPEYRVSVAFFYETNFDAPVEPMPFCVERTGGTAKYGAVIYGEHLVSKVLTNFVV</sequence>
<proteinExistence type="inferred from homology"/>
<dbReference type="Gene3D" id="2.60.120.330">
    <property type="entry name" value="B-lactam Antibiotic, Isopenicillin N Synthase, Chain"/>
    <property type="match status" value="1"/>
</dbReference>
<dbReference type="InterPro" id="IPR027443">
    <property type="entry name" value="IPNS-like_sf"/>
</dbReference>
<dbReference type="PRINTS" id="PR00682">
    <property type="entry name" value="IPNSYNTHASE"/>
</dbReference>
<evidence type="ECO:0000256" key="10">
    <source>
        <dbReference type="RuleBase" id="RU003682"/>
    </source>
</evidence>
<feature type="domain" description="Fe2OG dioxygenase" evidence="11">
    <location>
        <begin position="207"/>
        <end position="313"/>
    </location>
</feature>
<dbReference type="GO" id="GO:0016706">
    <property type="term" value="F:2-oxoglutarate-dependent dioxygenase activity"/>
    <property type="evidence" value="ECO:0007669"/>
    <property type="project" value="UniProtKB-ARBA"/>
</dbReference>
<dbReference type="EMBL" id="CACRZD030000006">
    <property type="protein sequence ID" value="CAA6661401.1"/>
    <property type="molecule type" value="Genomic_DNA"/>
</dbReference>
<evidence type="ECO:0000256" key="7">
    <source>
        <dbReference type="ARBA" id="ARBA00023002"/>
    </source>
</evidence>
<dbReference type="GO" id="GO:0046872">
    <property type="term" value="F:metal ion binding"/>
    <property type="evidence" value="ECO:0007669"/>
    <property type="project" value="UniProtKB-KW"/>
</dbReference>
<reference evidence="12 13" key="1">
    <citation type="submission" date="2019-12" db="EMBL/GenBank/DDBJ databases">
        <authorList>
            <person name="Scholz U."/>
            <person name="Mascher M."/>
            <person name="Fiebig A."/>
        </authorList>
    </citation>
    <scope>NUCLEOTIDE SEQUENCE</scope>
</reference>
<dbReference type="PROSITE" id="PS51471">
    <property type="entry name" value="FE2OG_OXY"/>
    <property type="match status" value="1"/>
</dbReference>
<dbReference type="InterPro" id="IPR044861">
    <property type="entry name" value="IPNS-like_FE2OG_OXY"/>
</dbReference>
<comment type="catalytic activity">
    <reaction evidence="9">
        <text>L-homoarginine + 2-oxoglutarate + O2 = 6-hydroxy-L-homoarginine + succinate + CO2</text>
        <dbReference type="Rhea" id="RHEA:79839"/>
        <dbReference type="ChEBI" id="CHEBI:15379"/>
        <dbReference type="ChEBI" id="CHEBI:16526"/>
        <dbReference type="ChEBI" id="CHEBI:16810"/>
        <dbReference type="ChEBI" id="CHEBI:30031"/>
        <dbReference type="ChEBI" id="CHEBI:143006"/>
        <dbReference type="ChEBI" id="CHEBI:231270"/>
    </reaction>
</comment>
<dbReference type="EMBL" id="LR743593">
    <property type="protein sequence ID" value="CAA2621714.1"/>
    <property type="molecule type" value="Genomic_DNA"/>
</dbReference>
<gene>
    <name evidence="12" type="ORF">SI7747_06007796</name>
</gene>
<dbReference type="InterPro" id="IPR050231">
    <property type="entry name" value="Iron_ascorbate_oxido_reductase"/>
</dbReference>
<dbReference type="FunFam" id="2.60.120.330:FF:000024">
    <property type="entry name" value="Probable 2-oxoglutarate-dependent dioxygenase At3g49630"/>
    <property type="match status" value="1"/>
</dbReference>
<evidence type="ECO:0000313" key="13">
    <source>
        <dbReference type="Proteomes" id="UP001189122"/>
    </source>
</evidence>
<evidence type="ECO:0000256" key="6">
    <source>
        <dbReference type="ARBA" id="ARBA00022964"/>
    </source>
</evidence>
<evidence type="ECO:0000256" key="3">
    <source>
        <dbReference type="ARBA" id="ARBA00008056"/>
    </source>
</evidence>
<dbReference type="GO" id="GO:0005737">
    <property type="term" value="C:cytoplasm"/>
    <property type="evidence" value="ECO:0007669"/>
    <property type="project" value="UniProtKB-SubCell"/>
</dbReference>
<comment type="cofactor">
    <cofactor evidence="1">
        <name>L-ascorbate</name>
        <dbReference type="ChEBI" id="CHEBI:38290"/>
    </cofactor>
</comment>
<evidence type="ECO:0000256" key="2">
    <source>
        <dbReference type="ARBA" id="ARBA00004496"/>
    </source>
</evidence>
<protein>
    <recommendedName>
        <fullName evidence="11">Fe2OG dioxygenase domain-containing protein</fullName>
    </recommendedName>
</protein>